<evidence type="ECO:0000313" key="1">
    <source>
        <dbReference type="EMBL" id="GAK61002.1"/>
    </source>
</evidence>
<dbReference type="InterPro" id="IPR036388">
    <property type="entry name" value="WH-like_DNA-bd_sf"/>
</dbReference>
<keyword evidence="2" id="KW-1185">Reference proteome</keyword>
<sequence>MLMCKKNVIIAIDTMNNLEQYIFDTLGIWVSVQGVDPQKLKNLPIYLRETYLIQTTRLFERDILFLQPRDHQRLTVQQYCKHIHVIEKAFSSPAVLLLESIEAYNRKRLIQKQLAFIIPGKQMFIPQLLVDLKEFRSVVQKKKEKIQPAAQCLLLFYILKEEVEKMSLKKIAEKLHYTPMTISRAVNDLAEKKLCHLEGIKDKRVIFDEKKEHLWDKSLPYLQNPIIKKVYLEEVSGQTPMYKAACSALSYYTNLTEDSLPWYAISKTDYSYLKRQKQIKVIHNVEGGVGLEIWKYAPGILAQNHIVDPLSLYLTFQEIKDERVEMELERMVANLW</sequence>
<dbReference type="EMBL" id="DF820476">
    <property type="protein sequence ID" value="GAK61002.1"/>
    <property type="molecule type" value="Genomic_DNA"/>
</dbReference>
<evidence type="ECO:0000313" key="2">
    <source>
        <dbReference type="Proteomes" id="UP000030661"/>
    </source>
</evidence>
<protein>
    <submittedName>
        <fullName evidence="1">Uncharacterized protein</fullName>
    </submittedName>
</protein>
<gene>
    <name evidence="1" type="ORF">U27_00900</name>
</gene>
<dbReference type="Proteomes" id="UP000030661">
    <property type="component" value="Unassembled WGS sequence"/>
</dbReference>
<dbReference type="InterPro" id="IPR036390">
    <property type="entry name" value="WH_DNA-bd_sf"/>
</dbReference>
<dbReference type="HOGENOM" id="CLU_070332_0_0_0"/>
<name>A0A081C8U7_VECG1</name>
<dbReference type="eggNOG" id="COG1846">
    <property type="taxonomic scope" value="Bacteria"/>
</dbReference>
<reference evidence="1 2" key="1">
    <citation type="journal article" date="2015" name="PeerJ">
        <title>First genomic representation of candidate bacterial phylum KSB3 points to enhanced environmental sensing as a trigger of wastewater bulking.</title>
        <authorList>
            <person name="Sekiguchi Y."/>
            <person name="Ohashi A."/>
            <person name="Parks D.H."/>
            <person name="Yamauchi T."/>
            <person name="Tyson G.W."/>
            <person name="Hugenholtz P."/>
        </authorList>
    </citation>
    <scope>NUCLEOTIDE SEQUENCE [LARGE SCALE GENOMIC DNA]</scope>
</reference>
<accession>A0A081C8U7</accession>
<dbReference type="Gene3D" id="1.10.10.10">
    <property type="entry name" value="Winged helix-like DNA-binding domain superfamily/Winged helix DNA-binding domain"/>
    <property type="match status" value="1"/>
</dbReference>
<dbReference type="AlphaFoldDB" id="A0A081C8U7"/>
<dbReference type="STRING" id="1499967.U27_00900"/>
<dbReference type="SUPFAM" id="SSF46785">
    <property type="entry name" value="Winged helix' DNA-binding domain"/>
    <property type="match status" value="1"/>
</dbReference>
<organism evidence="1 2">
    <name type="scientific">Vecturithrix granuli</name>
    <dbReference type="NCBI Taxonomy" id="1499967"/>
    <lineage>
        <taxon>Bacteria</taxon>
        <taxon>Candidatus Moduliflexota</taxon>
        <taxon>Candidatus Vecturitrichia</taxon>
        <taxon>Candidatus Vecturitrichales</taxon>
        <taxon>Candidatus Vecturitrichaceae</taxon>
        <taxon>Candidatus Vecturithrix</taxon>
    </lineage>
</organism>
<proteinExistence type="predicted"/>